<keyword evidence="5 6" id="KW-0539">Nucleus</keyword>
<dbReference type="GO" id="GO:0006357">
    <property type="term" value="P:regulation of transcription by RNA polymerase II"/>
    <property type="evidence" value="ECO:0007669"/>
    <property type="project" value="InterPro"/>
</dbReference>
<comment type="subunit">
    <text evidence="6">Component of the Mediator complex.</text>
</comment>
<dbReference type="GO" id="GO:0070847">
    <property type="term" value="C:core mediator complex"/>
    <property type="evidence" value="ECO:0007669"/>
    <property type="project" value="TreeGrafter"/>
</dbReference>
<dbReference type="EMBL" id="VIBQ01000010">
    <property type="protein sequence ID" value="KAB8338862.1"/>
    <property type="molecule type" value="Genomic_DNA"/>
</dbReference>
<comment type="function">
    <text evidence="6">Component of the Mediator complex, a coactivator involved in the regulated transcription of nearly all RNA polymerase II-dependent genes. Mediator functions as a bridge to convey information from gene-specific regulatory proteins to the basal RNA polymerase II transcription machinery. Mediator is recruited to promoters by direct interactions with regulatory proteins and serves as a scaffold for the assembly of a functional preinitiation complex with RNA polymerase II and the general transcription factors.</text>
</comment>
<dbReference type="Proteomes" id="UP000327013">
    <property type="component" value="Unassembled WGS sequence"/>
</dbReference>
<dbReference type="Gene3D" id="6.10.250.2620">
    <property type="match status" value="1"/>
</dbReference>
<evidence type="ECO:0000256" key="1">
    <source>
        <dbReference type="ARBA" id="ARBA00004123"/>
    </source>
</evidence>
<dbReference type="Pfam" id="PF10156">
    <property type="entry name" value="Med17"/>
    <property type="match status" value="1"/>
</dbReference>
<accession>A0A5N6KQC7</accession>
<dbReference type="PANTHER" id="PTHR13114:SF7">
    <property type="entry name" value="MEDIATOR OF RNA POLYMERASE II TRANSCRIPTION SUBUNIT 17"/>
    <property type="match status" value="1"/>
</dbReference>
<name>A0A5N6KQC7_9ROSI</name>
<dbReference type="GO" id="GO:0003712">
    <property type="term" value="F:transcription coregulator activity"/>
    <property type="evidence" value="ECO:0007669"/>
    <property type="project" value="InterPro"/>
</dbReference>
<evidence type="ECO:0000256" key="4">
    <source>
        <dbReference type="ARBA" id="ARBA00023163"/>
    </source>
</evidence>
<organism evidence="8 9">
    <name type="scientific">Carpinus fangiana</name>
    <dbReference type="NCBI Taxonomy" id="176857"/>
    <lineage>
        <taxon>Eukaryota</taxon>
        <taxon>Viridiplantae</taxon>
        <taxon>Streptophyta</taxon>
        <taxon>Embryophyta</taxon>
        <taxon>Tracheophyta</taxon>
        <taxon>Spermatophyta</taxon>
        <taxon>Magnoliopsida</taxon>
        <taxon>eudicotyledons</taxon>
        <taxon>Gunneridae</taxon>
        <taxon>Pentapetalae</taxon>
        <taxon>rosids</taxon>
        <taxon>fabids</taxon>
        <taxon>Fagales</taxon>
        <taxon>Betulaceae</taxon>
        <taxon>Carpinus</taxon>
    </lineage>
</organism>
<keyword evidence="6" id="KW-0010">Activator</keyword>
<evidence type="ECO:0000256" key="2">
    <source>
        <dbReference type="ARBA" id="ARBA00005635"/>
    </source>
</evidence>
<evidence type="ECO:0000256" key="7">
    <source>
        <dbReference type="SAM" id="MobiDB-lite"/>
    </source>
</evidence>
<keyword evidence="9" id="KW-1185">Reference proteome</keyword>
<evidence type="ECO:0000256" key="3">
    <source>
        <dbReference type="ARBA" id="ARBA00023015"/>
    </source>
</evidence>
<dbReference type="AlphaFoldDB" id="A0A5N6KQC7"/>
<protein>
    <recommendedName>
        <fullName evidence="6">Mediator of RNA polymerase II transcription subunit 17</fullName>
    </recommendedName>
    <alternativeName>
        <fullName evidence="6">Mediator complex subunit 17</fullName>
    </alternativeName>
</protein>
<keyword evidence="3 6" id="KW-0805">Transcription regulation</keyword>
<sequence length="731" mass="80620">MPSRVFLVFLDKFQRCRCGIVQIEHMLSRGWTGHVLERKTILVRPRELTTTSTRRHKLATLCNITHSIDNFMNPICSLTIYGADSGTTRRVEAVQVAAADSPAAMDLASAPQSLRPLLVQNEIDSNLPLLVGRIIQERGHFKNVTEESLQEEFEAQDKDDASDQDSDDAADKPRTLEARRTELAVARAAILDQLGQARNDIGMALDFVSLLLSKDRPEKANLTMSPFIKDMLKDNLGSLAFDSFDPPPIPANETESQTKVAMGWNLQRLGDSADSLLKSATRLESEMKKEAQYWEDVLSIKEEGWSVCRVGTGSTIGVHYGFLEAAAQFSAQGMAALRPDDAGHVKLDQGLRRIPKAIRVRIRQGERIISKSRVRACEGDQAPIEAMIRQARDSLFEEEMYHELMREARGMLPSGVQVNDATIVAPMDSLDPARPPGETAEPRQILIDLVPRSSDMLDIIEPDSTADTLALAMRILMTGVYHQKFYSRTQPPPPLSKDKKAPALYRILRPILSYTIHSAAFSTIRKSLLPVFAALKSASIESSMQTSQVAPSIDSLLELAATSGKSKTKRMERLVSALCEPLANSVTLAINKHKITIDVATHLAPPYYGTQYLVATLSALDARQSPPASFDKLEELRDYVASAVRQLIATDTAQKLPGWQREEGSATLSKTSARPAKRRKTVHVALEDGMLALMGDTAADGEAKVWGVWDGQGTKSEKDWQQVLEEATKSA</sequence>
<evidence type="ECO:0000313" key="8">
    <source>
        <dbReference type="EMBL" id="KAB8338862.1"/>
    </source>
</evidence>
<reference evidence="8 9" key="1">
    <citation type="submission" date="2019-06" db="EMBL/GenBank/DDBJ databases">
        <title>A chromosomal-level reference genome of Carpinus fangiana (Coryloideae, Betulaceae).</title>
        <authorList>
            <person name="Yang X."/>
            <person name="Wang Z."/>
            <person name="Zhang L."/>
            <person name="Hao G."/>
            <person name="Liu J."/>
            <person name="Yang Y."/>
        </authorList>
    </citation>
    <scope>NUCLEOTIDE SEQUENCE [LARGE SCALE GENOMIC DNA]</scope>
    <source>
        <strain evidence="8">Cfa_2016G</strain>
        <tissue evidence="8">Leaf</tissue>
    </source>
</reference>
<dbReference type="GO" id="GO:0016592">
    <property type="term" value="C:mediator complex"/>
    <property type="evidence" value="ECO:0007669"/>
    <property type="project" value="InterPro"/>
</dbReference>
<dbReference type="InterPro" id="IPR019313">
    <property type="entry name" value="Mediator_Med17"/>
</dbReference>
<keyword evidence="4 6" id="KW-0804">Transcription</keyword>
<dbReference type="OrthoDB" id="5319830at2759"/>
<evidence type="ECO:0000256" key="6">
    <source>
        <dbReference type="RuleBase" id="RU364140"/>
    </source>
</evidence>
<comment type="caution">
    <text evidence="8">The sequence shown here is derived from an EMBL/GenBank/DDBJ whole genome shotgun (WGS) entry which is preliminary data.</text>
</comment>
<comment type="subcellular location">
    <subcellularLocation>
        <location evidence="1 6">Nucleus</location>
    </subcellularLocation>
</comment>
<evidence type="ECO:0000313" key="9">
    <source>
        <dbReference type="Proteomes" id="UP000327013"/>
    </source>
</evidence>
<gene>
    <name evidence="6" type="primary">MED17</name>
    <name evidence="8" type="ORF">FH972_021806</name>
</gene>
<proteinExistence type="inferred from homology"/>
<dbReference type="PANTHER" id="PTHR13114">
    <property type="entry name" value="MEDIATOR OF RNA POLYMERASE II TRANSCRIPTION SUBUNIT 17"/>
    <property type="match status" value="1"/>
</dbReference>
<feature type="region of interest" description="Disordered" evidence="7">
    <location>
        <begin position="148"/>
        <end position="176"/>
    </location>
</feature>
<comment type="similarity">
    <text evidence="2 6">Belongs to the Mediator complex subunit 17 family.</text>
</comment>
<evidence type="ECO:0000256" key="5">
    <source>
        <dbReference type="ARBA" id="ARBA00023242"/>
    </source>
</evidence>